<reference evidence="2 3" key="1">
    <citation type="journal article" date="2011" name="Stand. Genomic Sci.">
        <title>Complete genome sequence of Nitratifractor salsuginis type strain (E9I37-1).</title>
        <authorList>
            <person name="Anderson I."/>
            <person name="Sikorski J."/>
            <person name="Zeytun A."/>
            <person name="Nolan M."/>
            <person name="Lapidus A."/>
            <person name="Lucas S."/>
            <person name="Hammon N."/>
            <person name="Deshpande S."/>
            <person name="Cheng J.F."/>
            <person name="Tapia R."/>
            <person name="Han C."/>
            <person name="Goodwin L."/>
            <person name="Pitluck S."/>
            <person name="Liolios K."/>
            <person name="Pagani I."/>
            <person name="Ivanova N."/>
            <person name="Huntemann M."/>
            <person name="Mavromatis K."/>
            <person name="Ovchinikova G."/>
            <person name="Pati A."/>
            <person name="Chen A."/>
            <person name="Palaniappan K."/>
            <person name="Land M."/>
            <person name="Hauser L."/>
            <person name="Brambilla E.M."/>
            <person name="Ngatchou-Djao O.D."/>
            <person name="Rohde M."/>
            <person name="Tindall B.J."/>
            <person name="Goker M."/>
            <person name="Detter J.C."/>
            <person name="Woyke T."/>
            <person name="Bristow J."/>
            <person name="Eisen J.A."/>
            <person name="Markowitz V."/>
            <person name="Hugenholtz P."/>
            <person name="Klenk H.P."/>
            <person name="Kyrpides N.C."/>
        </authorList>
    </citation>
    <scope>NUCLEOTIDE SEQUENCE [LARGE SCALE GENOMIC DNA]</scope>
    <source>
        <strain evidence="3">DSM 16511 / JCM 12458 / E9I37-1</strain>
    </source>
</reference>
<dbReference type="KEGG" id="nsa:Nitsa_1852"/>
<dbReference type="Proteomes" id="UP000008633">
    <property type="component" value="Chromosome"/>
</dbReference>
<accession>E6X228</accession>
<gene>
    <name evidence="2" type="ordered locus">Nitsa_1852</name>
</gene>
<sequence length="428" mass="46346">MQLNDIIEENTLPTISRKTRISVENLQALIDRDWSRLQKVQALGFISILEREYHADLGKLREECRAYYEEHAPAREPDALVVSPVEKEGSGVLYKALLVLVLLALAYGAWKYMAAAPAGKSDVASASEPRSGFFDSVLSMTKGWLGEEKPGTGKPAAAQESPSGAESGQNPTAVSEGAWAEKNGSEGNDSQNAESNDSSAKPLTIAKVETAAKQKSGKSDEAQEEEKIITQVKQEQAKAEALRRESAQAPEENGEGNLSDVSRMIVAATAGADEEENASRKEAASTSAGQEQAEASEKEAEENPSAAERTETAAQPAEAALEIPEPKAKKPAAVTDSLVIFHPRSKVWVGYTELRSMKRTAKVATGDITFDTSKGDYILATGHGKLEFKGKNTLKLNDGKRHFFMIAKGGVREISHEEFQRLNKSKVW</sequence>
<evidence type="ECO:0000313" key="2">
    <source>
        <dbReference type="EMBL" id="ADV47097.1"/>
    </source>
</evidence>
<proteinExistence type="predicted"/>
<dbReference type="EMBL" id="CP002452">
    <property type="protein sequence ID" value="ADV47097.1"/>
    <property type="molecule type" value="Genomic_DNA"/>
</dbReference>
<dbReference type="AlphaFoldDB" id="E6X228"/>
<reference evidence="3" key="2">
    <citation type="submission" date="2011-01" db="EMBL/GenBank/DDBJ databases">
        <title>The complete genome of Nitratifractor salsuginis DSM 16511.</title>
        <authorList>
            <consortium name="US DOE Joint Genome Institute (JGI-PGF)"/>
            <person name="Lucas S."/>
            <person name="Copeland A."/>
            <person name="Lapidus A."/>
            <person name="Bruce D."/>
            <person name="Goodwin L."/>
            <person name="Pitluck S."/>
            <person name="Kyrpides N."/>
            <person name="Mavromatis K."/>
            <person name="Ivanova N."/>
            <person name="Mikhailova N."/>
            <person name="Zeytun A."/>
            <person name="Detter J.C."/>
            <person name="Tapia R."/>
            <person name="Han C."/>
            <person name="Land M."/>
            <person name="Hauser L."/>
            <person name="Markowitz V."/>
            <person name="Cheng J.-F."/>
            <person name="Hugenholtz P."/>
            <person name="Woyke T."/>
            <person name="Wu D."/>
            <person name="Tindall B."/>
            <person name="Schuetze A."/>
            <person name="Brambilla E."/>
            <person name="Klenk H.-P."/>
            <person name="Eisen J.A."/>
        </authorList>
    </citation>
    <scope>NUCLEOTIDE SEQUENCE [LARGE SCALE GENOMIC DNA]</scope>
    <source>
        <strain evidence="3">DSM 16511 / JCM 12458 / E9I37-1</strain>
    </source>
</reference>
<feature type="compositionally biased region" description="Polar residues" evidence="1">
    <location>
        <begin position="185"/>
        <end position="201"/>
    </location>
</feature>
<feature type="compositionally biased region" description="Basic and acidic residues" evidence="1">
    <location>
        <begin position="235"/>
        <end position="246"/>
    </location>
</feature>
<dbReference type="HOGENOM" id="CLU_640656_0_0_7"/>
<feature type="compositionally biased region" description="Polar residues" evidence="1">
    <location>
        <begin position="160"/>
        <end position="173"/>
    </location>
</feature>
<dbReference type="RefSeq" id="WP_013554782.1">
    <property type="nucleotide sequence ID" value="NC_014935.1"/>
</dbReference>
<evidence type="ECO:0000313" key="3">
    <source>
        <dbReference type="Proteomes" id="UP000008633"/>
    </source>
</evidence>
<organism evidence="2 3">
    <name type="scientific">Nitratifractor salsuginis (strain DSM 16511 / JCM 12458 / E9I37-1)</name>
    <dbReference type="NCBI Taxonomy" id="749222"/>
    <lineage>
        <taxon>Bacteria</taxon>
        <taxon>Pseudomonadati</taxon>
        <taxon>Campylobacterota</taxon>
        <taxon>Epsilonproteobacteria</taxon>
        <taxon>Campylobacterales</taxon>
        <taxon>Sulfurovaceae</taxon>
        <taxon>Nitratifractor</taxon>
    </lineage>
</organism>
<name>E6X228_NITSE</name>
<feature type="compositionally biased region" description="Basic and acidic residues" evidence="1">
    <location>
        <begin position="217"/>
        <end position="228"/>
    </location>
</feature>
<protein>
    <submittedName>
        <fullName evidence="2">Uncharacterized protein</fullName>
    </submittedName>
</protein>
<feature type="region of interest" description="Disordered" evidence="1">
    <location>
        <begin position="144"/>
        <end position="329"/>
    </location>
</feature>
<dbReference type="OrthoDB" id="5372824at2"/>
<evidence type="ECO:0000256" key="1">
    <source>
        <dbReference type="SAM" id="MobiDB-lite"/>
    </source>
</evidence>
<keyword evidence="3" id="KW-1185">Reference proteome</keyword>
<dbReference type="STRING" id="749222.Nitsa_1852"/>
<feature type="compositionally biased region" description="Low complexity" evidence="1">
    <location>
        <begin position="284"/>
        <end position="293"/>
    </location>
</feature>